<dbReference type="PANTHER" id="PTHR44757">
    <property type="entry name" value="DIGUANYLATE CYCLASE DGCP"/>
    <property type="match status" value="1"/>
</dbReference>
<reference evidence="3 4" key="1">
    <citation type="submission" date="2017-05" db="EMBL/GenBank/DDBJ databases">
        <title>De novo genome assembly of Deniococcus indicus strain DR1.</title>
        <authorList>
            <person name="Chauhan D."/>
            <person name="Yennamalli R.M."/>
            <person name="Priyadarshini R."/>
        </authorList>
    </citation>
    <scope>NUCLEOTIDE SEQUENCE [LARGE SCALE GENOMIC DNA]</scope>
    <source>
        <strain evidence="3 4">DR1</strain>
    </source>
</reference>
<dbReference type="InterPro" id="IPR000160">
    <property type="entry name" value="GGDEF_dom"/>
</dbReference>
<evidence type="ECO:0000313" key="4">
    <source>
        <dbReference type="Proteomes" id="UP000197208"/>
    </source>
</evidence>
<dbReference type="InterPro" id="IPR029787">
    <property type="entry name" value="Nucleotide_cyclase"/>
</dbReference>
<keyword evidence="4" id="KW-1185">Reference proteome</keyword>
<sequence>MEGWYVPPVVRLPHSLPCLSRLSCVRCCGGRARGNPEVTPLATFSAVHATLSDLLRVHAPRATLLASLGDEVLRVRADAPAESVGPDLVPPDEWFDRGEMTWLTRDGSLLGLLWTEDGEVPAAAVQVLTMLLAAARVDGTNRETEVLVTQLPVATAWLTADLNFRKVSRPFLEMFGLPESQVVGQTVQQVFAGRAAFLEVLAQAGAGRSVRLPDEQVRRGGAVVWVRGEARPYYGGAVAGVMLTLQDVTGEYERAARVSALLDTETPAALLSDSGAVLQASHGLLELLPAASPVVTGAPLWAWPCFANVPSDTVRDLVRLAATGGAARAEVELQGGGTLTLSVRRTSEEGLLVAQGEAGGRDGRAPLGVMTQVLALSEDATILVDHLGRAQLVSERASALLGVEAARLVGLSVSRVLGELGVRLFTPEGEPMVMPDWKDVPLPLRREVLLALPDGTVRQMELRATGVGGEAGGARGSVLLTLRDLTALRRAQAKIRHDARHDSLTGLLNRTGLREALNAAGGAGSVVCLDIDGFGALNAALGRTACDRLLIQVAARLNDLANESRGQAARLADDSFAVTLPGVDAPGAAGRVRAALQQVPLRVGQRDVSVSVALGVVTLAAGMSGDAALGDAEVAMQHAKRQGRDQVSVFNPDLREQVARAFELEEALRGAVEGEQFTLLYQPAISLREGRPVSAEALLRWNHPTLGMLSPNRFLDLASRSDLITSISEWVVQEAVLGRSAVRSALPERYGDWTVSVNLGLEELRRSAGLRRLLPLLSAEGAPDIEVAAGSLLDHSQETLGLLEQLRSLGARLSVDDFGDGASSLASLTRFPLSAVKLHPTLTARLPGDDKSLALVQGTIDLAHRLGLGVVAVGVETNEQLHMLRGLGCDAAQGYAITPPLGRAELLAWLREH</sequence>
<organism evidence="3 4">
    <name type="scientific">Deinococcus indicus</name>
    <dbReference type="NCBI Taxonomy" id="223556"/>
    <lineage>
        <taxon>Bacteria</taxon>
        <taxon>Thermotogati</taxon>
        <taxon>Deinococcota</taxon>
        <taxon>Deinococci</taxon>
        <taxon>Deinococcales</taxon>
        <taxon>Deinococcaceae</taxon>
        <taxon>Deinococcus</taxon>
    </lineage>
</organism>
<dbReference type="Pfam" id="PF08448">
    <property type="entry name" value="PAS_4"/>
    <property type="match status" value="1"/>
</dbReference>
<dbReference type="CDD" id="cd01949">
    <property type="entry name" value="GGDEF"/>
    <property type="match status" value="1"/>
</dbReference>
<dbReference type="InterPro" id="IPR043128">
    <property type="entry name" value="Rev_trsase/Diguanyl_cyclase"/>
</dbReference>
<dbReference type="Proteomes" id="UP000197208">
    <property type="component" value="Unassembled WGS sequence"/>
</dbReference>
<evidence type="ECO:0000313" key="3">
    <source>
        <dbReference type="EMBL" id="OWL96479.1"/>
    </source>
</evidence>
<dbReference type="SMART" id="SM00267">
    <property type="entry name" value="GGDEF"/>
    <property type="match status" value="1"/>
</dbReference>
<protein>
    <submittedName>
        <fullName evidence="3">Diguanylate cyclase</fullName>
    </submittedName>
</protein>
<dbReference type="InterPro" id="IPR013656">
    <property type="entry name" value="PAS_4"/>
</dbReference>
<proteinExistence type="predicted"/>
<dbReference type="EMBL" id="NHMK01000011">
    <property type="protein sequence ID" value="OWL96479.1"/>
    <property type="molecule type" value="Genomic_DNA"/>
</dbReference>
<evidence type="ECO:0000259" key="2">
    <source>
        <dbReference type="PROSITE" id="PS50887"/>
    </source>
</evidence>
<feature type="domain" description="GGDEF" evidence="2">
    <location>
        <begin position="522"/>
        <end position="652"/>
    </location>
</feature>
<evidence type="ECO:0000259" key="1">
    <source>
        <dbReference type="PROSITE" id="PS50883"/>
    </source>
</evidence>
<accession>A0A2D0A7U0</accession>
<name>A0A2D0A7U0_9DEIO</name>
<dbReference type="PROSITE" id="PS50887">
    <property type="entry name" value="GGDEF"/>
    <property type="match status" value="1"/>
</dbReference>
<comment type="caution">
    <text evidence="3">The sequence shown here is derived from an EMBL/GenBank/DDBJ whole genome shotgun (WGS) entry which is preliminary data.</text>
</comment>
<dbReference type="SUPFAM" id="SSF55073">
    <property type="entry name" value="Nucleotide cyclase"/>
    <property type="match status" value="1"/>
</dbReference>
<dbReference type="Pfam" id="PF00990">
    <property type="entry name" value="GGDEF"/>
    <property type="match status" value="1"/>
</dbReference>
<dbReference type="InterPro" id="IPR035919">
    <property type="entry name" value="EAL_sf"/>
</dbReference>
<dbReference type="PANTHER" id="PTHR44757:SF2">
    <property type="entry name" value="BIOFILM ARCHITECTURE MAINTENANCE PROTEIN MBAA"/>
    <property type="match status" value="1"/>
</dbReference>
<dbReference type="InterPro" id="IPR000014">
    <property type="entry name" value="PAS"/>
</dbReference>
<dbReference type="NCBIfam" id="TIGR00229">
    <property type="entry name" value="sensory_box"/>
    <property type="match status" value="1"/>
</dbReference>
<dbReference type="InterPro" id="IPR035965">
    <property type="entry name" value="PAS-like_dom_sf"/>
</dbReference>
<dbReference type="InterPro" id="IPR001633">
    <property type="entry name" value="EAL_dom"/>
</dbReference>
<dbReference type="SUPFAM" id="SSF55785">
    <property type="entry name" value="PYP-like sensor domain (PAS domain)"/>
    <property type="match status" value="2"/>
</dbReference>
<gene>
    <name evidence="3" type="ORF">CBQ26_08855</name>
</gene>
<dbReference type="Pfam" id="PF13426">
    <property type="entry name" value="PAS_9"/>
    <property type="match status" value="1"/>
</dbReference>
<dbReference type="Gene3D" id="3.20.20.450">
    <property type="entry name" value="EAL domain"/>
    <property type="match status" value="1"/>
</dbReference>
<dbReference type="SMART" id="SM00052">
    <property type="entry name" value="EAL"/>
    <property type="match status" value="1"/>
</dbReference>
<dbReference type="Pfam" id="PF00563">
    <property type="entry name" value="EAL"/>
    <property type="match status" value="1"/>
</dbReference>
<dbReference type="CDD" id="cd01948">
    <property type="entry name" value="EAL"/>
    <property type="match status" value="1"/>
</dbReference>
<dbReference type="InterPro" id="IPR052155">
    <property type="entry name" value="Biofilm_reg_signaling"/>
</dbReference>
<dbReference type="Gene3D" id="3.30.450.20">
    <property type="entry name" value="PAS domain"/>
    <property type="match status" value="2"/>
</dbReference>
<dbReference type="PROSITE" id="PS50883">
    <property type="entry name" value="EAL"/>
    <property type="match status" value="1"/>
</dbReference>
<dbReference type="NCBIfam" id="TIGR00254">
    <property type="entry name" value="GGDEF"/>
    <property type="match status" value="1"/>
</dbReference>
<dbReference type="AlphaFoldDB" id="A0A2D0A7U0"/>
<dbReference type="SUPFAM" id="SSF141868">
    <property type="entry name" value="EAL domain-like"/>
    <property type="match status" value="1"/>
</dbReference>
<feature type="domain" description="EAL" evidence="1">
    <location>
        <begin position="661"/>
        <end position="913"/>
    </location>
</feature>
<dbReference type="Gene3D" id="3.30.70.270">
    <property type="match status" value="1"/>
</dbReference>